<proteinExistence type="predicted"/>
<name>A0A0E9WWF1_ANGAN</name>
<dbReference type="AlphaFoldDB" id="A0A0E9WWF1"/>
<feature type="region of interest" description="Disordered" evidence="1">
    <location>
        <begin position="49"/>
        <end position="70"/>
    </location>
</feature>
<reference evidence="2" key="1">
    <citation type="submission" date="2014-11" db="EMBL/GenBank/DDBJ databases">
        <authorList>
            <person name="Amaro Gonzalez C."/>
        </authorList>
    </citation>
    <scope>NUCLEOTIDE SEQUENCE</scope>
</reference>
<evidence type="ECO:0000313" key="2">
    <source>
        <dbReference type="EMBL" id="JAH94782.1"/>
    </source>
</evidence>
<feature type="compositionally biased region" description="Basic residues" evidence="1">
    <location>
        <begin position="61"/>
        <end position="70"/>
    </location>
</feature>
<accession>A0A0E9WWF1</accession>
<organism evidence="2">
    <name type="scientific">Anguilla anguilla</name>
    <name type="common">European freshwater eel</name>
    <name type="synonym">Muraena anguilla</name>
    <dbReference type="NCBI Taxonomy" id="7936"/>
    <lineage>
        <taxon>Eukaryota</taxon>
        <taxon>Metazoa</taxon>
        <taxon>Chordata</taxon>
        <taxon>Craniata</taxon>
        <taxon>Vertebrata</taxon>
        <taxon>Euteleostomi</taxon>
        <taxon>Actinopterygii</taxon>
        <taxon>Neopterygii</taxon>
        <taxon>Teleostei</taxon>
        <taxon>Anguilliformes</taxon>
        <taxon>Anguillidae</taxon>
        <taxon>Anguilla</taxon>
    </lineage>
</organism>
<protein>
    <submittedName>
        <fullName evidence="2">Uncharacterized protein</fullName>
    </submittedName>
</protein>
<reference evidence="2" key="2">
    <citation type="journal article" date="2015" name="Fish Shellfish Immunol.">
        <title>Early steps in the European eel (Anguilla anguilla)-Vibrio vulnificus interaction in the gills: Role of the RtxA13 toxin.</title>
        <authorList>
            <person name="Callol A."/>
            <person name="Pajuelo D."/>
            <person name="Ebbesson L."/>
            <person name="Teles M."/>
            <person name="MacKenzie S."/>
            <person name="Amaro C."/>
        </authorList>
    </citation>
    <scope>NUCLEOTIDE SEQUENCE</scope>
</reference>
<sequence length="70" mass="8244">MRSFCNLPVLCADRMPIQWAREKRREGARSPRLRLGTLRGQRRKLQITGPTKGTHTERTTTKYKKNKNTF</sequence>
<evidence type="ECO:0000256" key="1">
    <source>
        <dbReference type="SAM" id="MobiDB-lite"/>
    </source>
</evidence>
<dbReference type="EMBL" id="GBXM01013795">
    <property type="protein sequence ID" value="JAH94782.1"/>
    <property type="molecule type" value="Transcribed_RNA"/>
</dbReference>